<proteinExistence type="predicted"/>
<accession>A0A2S8B4H3</accession>
<reference evidence="2" key="1">
    <citation type="submission" date="2017-11" db="EMBL/GenBank/DDBJ databases">
        <title>The complete genome sequence of Sphingopyxis pomeranensis sp. nov. strain WS5A3p.</title>
        <authorList>
            <person name="Kaminski M.A."/>
        </authorList>
    </citation>
    <scope>NUCLEOTIDE SEQUENCE [LARGE SCALE GENOMIC DNA]</scope>
    <source>
        <strain evidence="2">WS5A3p</strain>
    </source>
</reference>
<evidence type="ECO:0008006" key="3">
    <source>
        <dbReference type="Google" id="ProtNLM"/>
    </source>
</evidence>
<comment type="caution">
    <text evidence="1">The sequence shown here is derived from an EMBL/GenBank/DDBJ whole genome shotgun (WGS) entry which is preliminary data.</text>
</comment>
<dbReference type="OrthoDB" id="7605369at2"/>
<keyword evidence="2" id="KW-1185">Reference proteome</keyword>
<dbReference type="AlphaFoldDB" id="A0A2S8B4H3"/>
<gene>
    <name evidence="1" type="ORF">CVO77_18570</name>
</gene>
<sequence>MFGSILLRIGEDIDILIVGPGGGALSQLKGEIHVSGANLPLHILYLLPSEADRTEFVKREKCVPLAQLARSAPRPD</sequence>
<dbReference type="Proteomes" id="UP000238954">
    <property type="component" value="Chromosome"/>
</dbReference>
<evidence type="ECO:0000313" key="2">
    <source>
        <dbReference type="Proteomes" id="UP000238954"/>
    </source>
</evidence>
<protein>
    <recommendedName>
        <fullName evidence="3">Polymerase nucleotidyl transferase domain-containing protein</fullName>
    </recommendedName>
</protein>
<evidence type="ECO:0000313" key="1">
    <source>
        <dbReference type="EMBL" id="PQM27302.1"/>
    </source>
</evidence>
<organism evidence="1 2">
    <name type="scientific">Sphingopyxis lindanitolerans</name>
    <dbReference type="NCBI Taxonomy" id="2054227"/>
    <lineage>
        <taxon>Bacteria</taxon>
        <taxon>Pseudomonadati</taxon>
        <taxon>Pseudomonadota</taxon>
        <taxon>Alphaproteobacteria</taxon>
        <taxon>Sphingomonadales</taxon>
        <taxon>Sphingomonadaceae</taxon>
        <taxon>Sphingopyxis</taxon>
    </lineage>
</organism>
<name>A0A2S8B4H3_9SPHN</name>
<dbReference type="EMBL" id="PHFW01000003">
    <property type="protein sequence ID" value="PQM27302.1"/>
    <property type="molecule type" value="Genomic_DNA"/>
</dbReference>